<keyword evidence="2" id="KW-1185">Reference proteome</keyword>
<dbReference type="EMBL" id="JAEQND010000010">
    <property type="protein sequence ID" value="MBL0427074.1"/>
    <property type="molecule type" value="Genomic_DNA"/>
</dbReference>
<dbReference type="InterPro" id="IPR029787">
    <property type="entry name" value="Nucleotide_cyclase"/>
</dbReference>
<accession>A0ABS1JS18</accession>
<evidence type="ECO:0000313" key="2">
    <source>
        <dbReference type="Proteomes" id="UP000622707"/>
    </source>
</evidence>
<proteinExistence type="predicted"/>
<sequence length="224" mass="24070">MLIDQVSMGHGLVPCTTAVAPPDDAAWLELLSEELLDEVPVEAWRKLFLGPGYDSIRFVRETATLLCCEAPTPEWSEIDVRMLAARFGGAVERYGPRIVMAFARPRAALEVAMLLQRTCSRRLRSALFTAPCVAACFEVEGESRRLTLGDAPAAARGCADHAPPGSIHLCAATWRALGPAALERQTHGALVTTEYQGDEVISAFITPAPPPRADLSTFAGLGLV</sequence>
<reference evidence="1 2" key="1">
    <citation type="journal article" date="2017" name="Int. J. Syst. Evol. Microbiol.">
        <title>Ramlibacter alkalitolerans sp. nov., alkali-tolerant bacterium isolated from soil of ginseng.</title>
        <authorList>
            <person name="Lee D.H."/>
            <person name="Cha C.J."/>
        </authorList>
    </citation>
    <scope>NUCLEOTIDE SEQUENCE [LARGE SCALE GENOMIC DNA]</scope>
    <source>
        <strain evidence="1 2">KACC 19305</strain>
    </source>
</reference>
<organism evidence="1 2">
    <name type="scientific">Ramlibacter alkalitolerans</name>
    <dbReference type="NCBI Taxonomy" id="2039631"/>
    <lineage>
        <taxon>Bacteria</taxon>
        <taxon>Pseudomonadati</taxon>
        <taxon>Pseudomonadota</taxon>
        <taxon>Betaproteobacteria</taxon>
        <taxon>Burkholderiales</taxon>
        <taxon>Comamonadaceae</taxon>
        <taxon>Ramlibacter</taxon>
    </lineage>
</organism>
<name>A0ABS1JS18_9BURK</name>
<comment type="caution">
    <text evidence="1">The sequence shown here is derived from an EMBL/GenBank/DDBJ whole genome shotgun (WGS) entry which is preliminary data.</text>
</comment>
<dbReference type="Gene3D" id="3.30.70.1230">
    <property type="entry name" value="Nucleotide cyclase"/>
    <property type="match status" value="1"/>
</dbReference>
<dbReference type="RefSeq" id="WP_201691609.1">
    <property type="nucleotide sequence ID" value="NZ_JAEQND010000010.1"/>
</dbReference>
<dbReference type="SUPFAM" id="SSF55073">
    <property type="entry name" value="Nucleotide cyclase"/>
    <property type="match status" value="1"/>
</dbReference>
<dbReference type="Proteomes" id="UP000622707">
    <property type="component" value="Unassembled WGS sequence"/>
</dbReference>
<gene>
    <name evidence="1" type="ORF">JI746_18305</name>
</gene>
<evidence type="ECO:0000313" key="1">
    <source>
        <dbReference type="EMBL" id="MBL0427074.1"/>
    </source>
</evidence>
<protein>
    <submittedName>
        <fullName evidence="1">Uncharacterized protein</fullName>
    </submittedName>
</protein>